<name>A0A545U2F3_9PROT</name>
<proteinExistence type="predicted"/>
<dbReference type="EMBL" id="VHSH01000001">
    <property type="protein sequence ID" value="TQV83651.1"/>
    <property type="molecule type" value="Genomic_DNA"/>
</dbReference>
<evidence type="ECO:0000313" key="4">
    <source>
        <dbReference type="Proteomes" id="UP000315252"/>
    </source>
</evidence>
<comment type="caution">
    <text evidence="3">The sequence shown here is derived from an EMBL/GenBank/DDBJ whole genome shotgun (WGS) entry which is preliminary data.</text>
</comment>
<keyword evidence="3" id="KW-0808">Transferase</keyword>
<organism evidence="3 4">
    <name type="scientific">Denitrobaculum tricleocarpae</name>
    <dbReference type="NCBI Taxonomy" id="2591009"/>
    <lineage>
        <taxon>Bacteria</taxon>
        <taxon>Pseudomonadati</taxon>
        <taxon>Pseudomonadota</taxon>
        <taxon>Alphaproteobacteria</taxon>
        <taxon>Rhodospirillales</taxon>
        <taxon>Rhodospirillaceae</taxon>
        <taxon>Denitrobaculum</taxon>
    </lineage>
</organism>
<dbReference type="OrthoDB" id="186663at2"/>
<feature type="domain" description="Glycosyl transferase family 1" evidence="1">
    <location>
        <begin position="214"/>
        <end position="356"/>
    </location>
</feature>
<feature type="domain" description="Glycosyltransferase subfamily 4-like N-terminal" evidence="2">
    <location>
        <begin position="64"/>
        <end position="201"/>
    </location>
</feature>
<dbReference type="InterPro" id="IPR028098">
    <property type="entry name" value="Glyco_trans_4-like_N"/>
</dbReference>
<gene>
    <name evidence="3" type="ORF">FKG95_03415</name>
</gene>
<dbReference type="Gene3D" id="3.40.50.2000">
    <property type="entry name" value="Glycogen Phosphorylase B"/>
    <property type="match status" value="2"/>
</dbReference>
<evidence type="ECO:0000259" key="1">
    <source>
        <dbReference type="Pfam" id="PF00534"/>
    </source>
</evidence>
<dbReference type="InterPro" id="IPR001296">
    <property type="entry name" value="Glyco_trans_1"/>
</dbReference>
<evidence type="ECO:0000313" key="3">
    <source>
        <dbReference type="EMBL" id="TQV83651.1"/>
    </source>
</evidence>
<dbReference type="PANTHER" id="PTHR45947">
    <property type="entry name" value="SULFOQUINOVOSYL TRANSFERASE SQD2"/>
    <property type="match status" value="1"/>
</dbReference>
<sequence length="395" mass="44072">MSRHILLLVDTYVTEGNSPRGAKFRVHLRAFRERGLHVGLVAFMQRDYSLLDCLRHGGFIWEENEFGAPIVRDCTFYALPERRPIWRTKYDASGPMGLRSLKYYIRRHGRPDLIHAHGSQWSGVAANAVLNSLGIPYVVTEHMTNYARGVVEEAHLPTMRKVFSEARMRLPIGESTGQLLEDMFGDDFRPWRVIPNMIDDQLFPARTGRTSPTGTPFVFISVGRFDRIKGFDVLLEAFAAGFKGRPVNLRIGGGGQLESELHALCEGLGIGKQVEFLGQLSRERVSEELRRADAYVLASRHETFGIPVVEAHASGLPVVATTCGVHEKLIDDSNGIWVEPSNVSALTEGMELMLQKHADFDLDGIRARCLANYAPHAVLDQLEEIYDKALSSAGS</sequence>
<dbReference type="RefSeq" id="WP_142894887.1">
    <property type="nucleotide sequence ID" value="NZ_ML660052.1"/>
</dbReference>
<dbReference type="PANTHER" id="PTHR45947:SF3">
    <property type="entry name" value="SULFOQUINOVOSYL TRANSFERASE SQD2"/>
    <property type="match status" value="1"/>
</dbReference>
<dbReference type="GO" id="GO:0016757">
    <property type="term" value="F:glycosyltransferase activity"/>
    <property type="evidence" value="ECO:0007669"/>
    <property type="project" value="InterPro"/>
</dbReference>
<dbReference type="Proteomes" id="UP000315252">
    <property type="component" value="Unassembled WGS sequence"/>
</dbReference>
<dbReference type="InterPro" id="IPR050194">
    <property type="entry name" value="Glycosyltransferase_grp1"/>
</dbReference>
<dbReference type="Pfam" id="PF13439">
    <property type="entry name" value="Glyco_transf_4"/>
    <property type="match status" value="1"/>
</dbReference>
<keyword evidence="4" id="KW-1185">Reference proteome</keyword>
<dbReference type="SUPFAM" id="SSF53756">
    <property type="entry name" value="UDP-Glycosyltransferase/glycogen phosphorylase"/>
    <property type="match status" value="1"/>
</dbReference>
<protein>
    <submittedName>
        <fullName evidence="3">Glycosyltransferase family 4 protein</fullName>
    </submittedName>
</protein>
<accession>A0A545U2F3</accession>
<reference evidence="3 4" key="1">
    <citation type="submission" date="2019-06" db="EMBL/GenBank/DDBJ databases">
        <title>Whole genome sequence for Rhodospirillaceae sp. R148.</title>
        <authorList>
            <person name="Wang G."/>
        </authorList>
    </citation>
    <scope>NUCLEOTIDE SEQUENCE [LARGE SCALE GENOMIC DNA]</scope>
    <source>
        <strain evidence="3 4">R148</strain>
    </source>
</reference>
<evidence type="ECO:0000259" key="2">
    <source>
        <dbReference type="Pfam" id="PF13439"/>
    </source>
</evidence>
<dbReference type="Pfam" id="PF00534">
    <property type="entry name" value="Glycos_transf_1"/>
    <property type="match status" value="1"/>
</dbReference>
<dbReference type="AlphaFoldDB" id="A0A545U2F3"/>